<evidence type="ECO:0000313" key="2">
    <source>
        <dbReference type="Proteomes" id="UP000235672"/>
    </source>
</evidence>
<evidence type="ECO:0000313" key="1">
    <source>
        <dbReference type="EMBL" id="PMD23587.1"/>
    </source>
</evidence>
<keyword evidence="2" id="KW-1185">Reference proteome</keyword>
<reference evidence="1 2" key="1">
    <citation type="submission" date="2016-05" db="EMBL/GenBank/DDBJ databases">
        <title>A degradative enzymes factory behind the ericoid mycorrhizal symbiosis.</title>
        <authorList>
            <consortium name="DOE Joint Genome Institute"/>
            <person name="Martino E."/>
            <person name="Morin E."/>
            <person name="Grelet G."/>
            <person name="Kuo A."/>
            <person name="Kohler A."/>
            <person name="Daghino S."/>
            <person name="Barry K."/>
            <person name="Choi C."/>
            <person name="Cichocki N."/>
            <person name="Clum A."/>
            <person name="Copeland A."/>
            <person name="Hainaut M."/>
            <person name="Haridas S."/>
            <person name="Labutti K."/>
            <person name="Lindquist E."/>
            <person name="Lipzen A."/>
            <person name="Khouja H.-R."/>
            <person name="Murat C."/>
            <person name="Ohm R."/>
            <person name="Olson A."/>
            <person name="Spatafora J."/>
            <person name="Veneault-Fourrey C."/>
            <person name="Henrissat B."/>
            <person name="Grigoriev I."/>
            <person name="Martin F."/>
            <person name="Perotto S."/>
        </authorList>
    </citation>
    <scope>NUCLEOTIDE SEQUENCE [LARGE SCALE GENOMIC DNA]</scope>
    <source>
        <strain evidence="1 2">UAMH 7357</strain>
    </source>
</reference>
<sequence>MISHRLPNHGAPGAPASEPSLRCPPLAVPLAPDGWLLHNYFHTFLVMVVKHSPKGNLPPDDLCAFHSDVDLPSCITIDGSTIARIALSDQHHPSHHGVFVVYFTGSDLEAVIDIQLLLAPPAHFVVAVLCYSASSIADWSRIFTSIPSRLPMRIPSARDRHLPRGPEVARALAT</sequence>
<protein>
    <submittedName>
        <fullName evidence="1">Uncharacterized protein</fullName>
    </submittedName>
</protein>
<dbReference type="EMBL" id="KZ613474">
    <property type="protein sequence ID" value="PMD23587.1"/>
    <property type="molecule type" value="Genomic_DNA"/>
</dbReference>
<organism evidence="1 2">
    <name type="scientific">Hyaloscypha hepaticicola</name>
    <dbReference type="NCBI Taxonomy" id="2082293"/>
    <lineage>
        <taxon>Eukaryota</taxon>
        <taxon>Fungi</taxon>
        <taxon>Dikarya</taxon>
        <taxon>Ascomycota</taxon>
        <taxon>Pezizomycotina</taxon>
        <taxon>Leotiomycetes</taxon>
        <taxon>Helotiales</taxon>
        <taxon>Hyaloscyphaceae</taxon>
        <taxon>Hyaloscypha</taxon>
    </lineage>
</organism>
<dbReference type="Proteomes" id="UP000235672">
    <property type="component" value="Unassembled WGS sequence"/>
</dbReference>
<proteinExistence type="predicted"/>
<accession>A0A2J6QBE9</accession>
<dbReference type="AlphaFoldDB" id="A0A2J6QBE9"/>
<gene>
    <name evidence="1" type="ORF">NA56DRAFT_700981</name>
</gene>
<name>A0A2J6QBE9_9HELO</name>